<evidence type="ECO:0000313" key="3">
    <source>
        <dbReference type="Proteomes" id="UP000593875"/>
    </source>
</evidence>
<reference evidence="2 3" key="1">
    <citation type="submission" date="2020-10" db="EMBL/GenBank/DDBJ databases">
        <title>Genome sequencing of Massilia sp. LPB0304.</title>
        <authorList>
            <person name="Kim J."/>
        </authorList>
    </citation>
    <scope>NUCLEOTIDE SEQUENCE [LARGE SCALE GENOMIC DNA]</scope>
    <source>
        <strain evidence="2 3">LPB0304</strain>
    </source>
</reference>
<keyword evidence="1" id="KW-0472">Membrane</keyword>
<accession>A0A7L9U983</accession>
<feature type="transmembrane region" description="Helical" evidence="1">
    <location>
        <begin position="432"/>
        <end position="453"/>
    </location>
</feature>
<dbReference type="EMBL" id="CP062941">
    <property type="protein sequence ID" value="QOL51548.1"/>
    <property type="molecule type" value="Genomic_DNA"/>
</dbReference>
<dbReference type="Proteomes" id="UP000593875">
    <property type="component" value="Chromosome"/>
</dbReference>
<evidence type="ECO:0000256" key="1">
    <source>
        <dbReference type="SAM" id="Phobius"/>
    </source>
</evidence>
<dbReference type="AlphaFoldDB" id="A0A7L9U983"/>
<keyword evidence="1" id="KW-1133">Transmembrane helix</keyword>
<proteinExistence type="predicted"/>
<keyword evidence="3" id="KW-1185">Reference proteome</keyword>
<organism evidence="2 3">
    <name type="scientific">Massilia litorea</name>
    <dbReference type="NCBI Taxonomy" id="2769491"/>
    <lineage>
        <taxon>Bacteria</taxon>
        <taxon>Pseudomonadati</taxon>
        <taxon>Pseudomonadota</taxon>
        <taxon>Betaproteobacteria</taxon>
        <taxon>Burkholderiales</taxon>
        <taxon>Oxalobacteraceae</taxon>
        <taxon>Telluria group</taxon>
        <taxon>Massilia</taxon>
    </lineage>
</organism>
<protein>
    <submittedName>
        <fullName evidence="2">Uncharacterized protein</fullName>
    </submittedName>
</protein>
<evidence type="ECO:0000313" key="2">
    <source>
        <dbReference type="EMBL" id="QOL51548.1"/>
    </source>
</evidence>
<name>A0A7L9U983_9BURK</name>
<dbReference type="RefSeq" id="WP_193688522.1">
    <property type="nucleotide sequence ID" value="NZ_CP062941.1"/>
</dbReference>
<gene>
    <name evidence="2" type="ORF">LPB04_09990</name>
</gene>
<dbReference type="KEGG" id="mlir:LPB04_09990"/>
<sequence>MAAPSGLEHGARLAPGSPDVMAALARILMVAALLCGAGSSWATPHVFLVQNSGWMEPFYSDPASPFKPLVTELALAVAQPGDALVVAAFNQSQPNAPSPRALVSTTVDKGTRTAVTRALAGLDTAHKAGGALADTDLGEAVGAALGQALGGKDGIVWLVTNNRNSPNNDQATAQRNREFYQLIHQGGKIRTALAFPLRMPVKGAHYSANGLMVYAFAIGEGGARALDGLLASGSVRKIITEPPARLKPLDRDTVRLVPRKVENAPGVSFAMSQNGVLRADVAPNARSPNAKIAWHLENTMYPYTIVSASLSARSKLGGEDRAVTLGSSHVTALAPGKPQPLGSTLQLPVAQLPGKWSVEALKSAGSAYVLPGTIELHLAEQKLALSQGFRERMTELFPGDPLPDIFTPPAQVQASTAVLPIEVRVHYGSGPLLAAGGALLALLAAGLAAAYGWMRPRRALVTVEDEQRTMHARTGTVQPIYDKAGNEVARLKTTLFGHQLIDLREGAQVRLGR</sequence>
<keyword evidence="1" id="KW-0812">Transmembrane</keyword>